<proteinExistence type="predicted"/>
<dbReference type="NCBIfam" id="TIGR00254">
    <property type="entry name" value="GGDEF"/>
    <property type="match status" value="1"/>
</dbReference>
<evidence type="ECO:0000256" key="6">
    <source>
        <dbReference type="ARBA" id="ARBA00023136"/>
    </source>
</evidence>
<dbReference type="Pfam" id="PF08447">
    <property type="entry name" value="PAS_3"/>
    <property type="match status" value="1"/>
</dbReference>
<dbReference type="Pfam" id="PF05231">
    <property type="entry name" value="MASE1"/>
    <property type="match status" value="1"/>
</dbReference>
<dbReference type="InterPro" id="IPR029787">
    <property type="entry name" value="Nucleotide_cyclase"/>
</dbReference>
<dbReference type="InterPro" id="IPR043128">
    <property type="entry name" value="Rev_trsase/Diguanyl_cyclase"/>
</dbReference>
<dbReference type="GO" id="GO:0043709">
    <property type="term" value="P:cell adhesion involved in single-species biofilm formation"/>
    <property type="evidence" value="ECO:0007669"/>
    <property type="project" value="TreeGrafter"/>
</dbReference>
<protein>
    <recommendedName>
        <fullName evidence="2">diguanylate cyclase</fullName>
        <ecNumber evidence="2">2.7.7.65</ecNumber>
    </recommendedName>
</protein>
<dbReference type="GO" id="GO:0052621">
    <property type="term" value="F:diguanylate cyclase activity"/>
    <property type="evidence" value="ECO:0007669"/>
    <property type="project" value="UniProtKB-EC"/>
</dbReference>
<dbReference type="InterPro" id="IPR035965">
    <property type="entry name" value="PAS-like_dom_sf"/>
</dbReference>
<dbReference type="Gene3D" id="3.30.70.270">
    <property type="match status" value="1"/>
</dbReference>
<comment type="catalytic activity">
    <reaction evidence="7">
        <text>2 GTP = 3',3'-c-di-GMP + 2 diphosphate</text>
        <dbReference type="Rhea" id="RHEA:24898"/>
        <dbReference type="ChEBI" id="CHEBI:33019"/>
        <dbReference type="ChEBI" id="CHEBI:37565"/>
        <dbReference type="ChEBI" id="CHEBI:58805"/>
        <dbReference type="EC" id="2.7.7.65"/>
    </reaction>
</comment>
<evidence type="ECO:0000256" key="2">
    <source>
        <dbReference type="ARBA" id="ARBA00012528"/>
    </source>
</evidence>
<evidence type="ECO:0000256" key="8">
    <source>
        <dbReference type="SAM" id="Phobius"/>
    </source>
</evidence>
<dbReference type="EMBL" id="NWMW01000002">
    <property type="protein sequence ID" value="PCD02196.1"/>
    <property type="molecule type" value="Genomic_DNA"/>
</dbReference>
<dbReference type="InterPro" id="IPR013655">
    <property type="entry name" value="PAS_fold_3"/>
</dbReference>
<evidence type="ECO:0000313" key="12">
    <source>
        <dbReference type="Proteomes" id="UP000218366"/>
    </source>
</evidence>
<comment type="caution">
    <text evidence="11">The sequence shown here is derived from an EMBL/GenBank/DDBJ whole genome shotgun (WGS) entry which is preliminary data.</text>
</comment>
<dbReference type="Gene3D" id="3.30.450.20">
    <property type="entry name" value="PAS domain"/>
    <property type="match status" value="1"/>
</dbReference>
<dbReference type="CDD" id="cd01949">
    <property type="entry name" value="GGDEF"/>
    <property type="match status" value="1"/>
</dbReference>
<gene>
    <name evidence="11" type="ORF">COC42_12095</name>
</gene>
<dbReference type="SMART" id="SM00086">
    <property type="entry name" value="PAC"/>
    <property type="match status" value="1"/>
</dbReference>
<feature type="transmembrane region" description="Helical" evidence="8">
    <location>
        <begin position="193"/>
        <end position="209"/>
    </location>
</feature>
<evidence type="ECO:0000256" key="7">
    <source>
        <dbReference type="ARBA" id="ARBA00034247"/>
    </source>
</evidence>
<evidence type="ECO:0000256" key="1">
    <source>
        <dbReference type="ARBA" id="ARBA00004651"/>
    </source>
</evidence>
<keyword evidence="3" id="KW-1003">Cell membrane</keyword>
<dbReference type="GO" id="GO:0005886">
    <property type="term" value="C:plasma membrane"/>
    <property type="evidence" value="ECO:0007669"/>
    <property type="project" value="UniProtKB-SubCell"/>
</dbReference>
<feature type="transmembrane region" description="Helical" evidence="8">
    <location>
        <begin position="88"/>
        <end position="108"/>
    </location>
</feature>
<feature type="domain" description="GGDEF" evidence="10">
    <location>
        <begin position="474"/>
        <end position="600"/>
    </location>
</feature>
<dbReference type="Pfam" id="PF00990">
    <property type="entry name" value="GGDEF"/>
    <property type="match status" value="1"/>
</dbReference>
<dbReference type="PANTHER" id="PTHR45138:SF9">
    <property type="entry name" value="DIGUANYLATE CYCLASE DGCM-RELATED"/>
    <property type="match status" value="1"/>
</dbReference>
<dbReference type="OrthoDB" id="9812260at2"/>
<dbReference type="InterPro" id="IPR000014">
    <property type="entry name" value="PAS"/>
</dbReference>
<dbReference type="InterPro" id="IPR007895">
    <property type="entry name" value="MASE1"/>
</dbReference>
<evidence type="ECO:0000259" key="10">
    <source>
        <dbReference type="PROSITE" id="PS50887"/>
    </source>
</evidence>
<dbReference type="Gene3D" id="2.10.70.100">
    <property type="match status" value="1"/>
</dbReference>
<accession>A0A2A4B3H6</accession>
<keyword evidence="4 8" id="KW-0812">Transmembrane</keyword>
<dbReference type="AlphaFoldDB" id="A0A2A4B3H6"/>
<evidence type="ECO:0000256" key="5">
    <source>
        <dbReference type="ARBA" id="ARBA00022989"/>
    </source>
</evidence>
<dbReference type="FunFam" id="3.30.70.270:FF:000001">
    <property type="entry name" value="Diguanylate cyclase domain protein"/>
    <property type="match status" value="1"/>
</dbReference>
<feature type="domain" description="PAS" evidence="9">
    <location>
        <begin position="301"/>
        <end position="373"/>
    </location>
</feature>
<evidence type="ECO:0000313" key="11">
    <source>
        <dbReference type="EMBL" id="PCD02196.1"/>
    </source>
</evidence>
<organism evidence="11 12">
    <name type="scientific">Sphingomonas spermidinifaciens</name>
    <dbReference type="NCBI Taxonomy" id="1141889"/>
    <lineage>
        <taxon>Bacteria</taxon>
        <taxon>Pseudomonadati</taxon>
        <taxon>Pseudomonadota</taxon>
        <taxon>Alphaproteobacteria</taxon>
        <taxon>Sphingomonadales</taxon>
        <taxon>Sphingomonadaceae</taxon>
        <taxon>Sphingomonas</taxon>
    </lineage>
</organism>
<dbReference type="InterPro" id="IPR050469">
    <property type="entry name" value="Diguanylate_Cyclase"/>
</dbReference>
<dbReference type="CDD" id="cd00130">
    <property type="entry name" value="PAS"/>
    <property type="match status" value="1"/>
</dbReference>
<dbReference type="PROSITE" id="PS50112">
    <property type="entry name" value="PAS"/>
    <property type="match status" value="1"/>
</dbReference>
<evidence type="ECO:0000256" key="4">
    <source>
        <dbReference type="ARBA" id="ARBA00022692"/>
    </source>
</evidence>
<dbReference type="Proteomes" id="UP000218366">
    <property type="component" value="Unassembled WGS sequence"/>
</dbReference>
<dbReference type="SUPFAM" id="SSF55785">
    <property type="entry name" value="PYP-like sensor domain (PAS domain)"/>
    <property type="match status" value="1"/>
</dbReference>
<sequence length="600" mass="63592">MLTVYDVLPRWARQWIAPFATGLAYYLAAFGALSLTVGDAGIATLWPASGVLLATILLIPKRRLPVYVMAAAVGSLAANLQARNPALMSIGFTIANIGEAIIAAWLLFRRASDAMSLVRPGGLTLFCLSSAIAAASSATLAWCIAGTRSTGFWLSWFATDLLGILAVTPLIIIVGRHLGQRRSGQAKTMPRRAFLALGVVGVSAVVTFGQSSYPLLFVPMLAVLSATFLLGPVGAAGGVLIVTFVSAIATSLGLGPQSLIDAGPFGRNLFVQFYLLALFASALPVASLLAARARLIDQLREKMRLLQLAEGAAKVGHWRLDFDSETLTWSPEVFRIHGVAQDWPLSLEAALAAYHPDDRATVSANIDKALNGEGCFAFNARIVRPDGSIRHVFSRGEIDSGGGSGPVGLFGIIQDVTSQIEHASALEVARASAEAAAAHAIRIAEIDPLTGVANRRRIETVLDLAIKAGVANRSPMSIAVLDIDHFKRVNDVFGHQTGDEVLRRTATGAASVLRTGDTLGRFGGEEFVIVLPGAHADTAMLVAERVRSAIESDWREPRVTISVGVADLHDGETGEDLFRRADAALYAAKSEGRNRLHIAA</sequence>
<dbReference type="SUPFAM" id="SSF55073">
    <property type="entry name" value="Nucleotide cyclase"/>
    <property type="match status" value="1"/>
</dbReference>
<dbReference type="EC" id="2.7.7.65" evidence="2"/>
<dbReference type="SMART" id="SM00267">
    <property type="entry name" value="GGDEF"/>
    <property type="match status" value="1"/>
</dbReference>
<reference evidence="11 12" key="1">
    <citation type="submission" date="2017-09" db="EMBL/GenBank/DDBJ databases">
        <title>Sphingomonas spermidinifaciens 9NM-10, whole genome shotgun sequence.</title>
        <authorList>
            <person name="Feng G."/>
            <person name="Zhu H."/>
        </authorList>
    </citation>
    <scope>NUCLEOTIDE SEQUENCE [LARGE SCALE GENOMIC DNA]</scope>
    <source>
        <strain evidence="11 12">9NM-10</strain>
    </source>
</reference>
<feature type="transmembrane region" description="Helical" evidence="8">
    <location>
        <begin position="153"/>
        <end position="173"/>
    </location>
</feature>
<feature type="transmembrane region" description="Helical" evidence="8">
    <location>
        <begin position="272"/>
        <end position="295"/>
    </location>
</feature>
<dbReference type="GO" id="GO:1902201">
    <property type="term" value="P:negative regulation of bacterial-type flagellum-dependent cell motility"/>
    <property type="evidence" value="ECO:0007669"/>
    <property type="project" value="TreeGrafter"/>
</dbReference>
<keyword evidence="6 8" id="KW-0472">Membrane</keyword>
<feature type="transmembrane region" description="Helical" evidence="8">
    <location>
        <begin position="40"/>
        <end position="59"/>
    </location>
</feature>
<feature type="transmembrane region" description="Helical" evidence="8">
    <location>
        <begin position="120"/>
        <end position="147"/>
    </location>
</feature>
<dbReference type="InterPro" id="IPR001610">
    <property type="entry name" value="PAC"/>
</dbReference>
<evidence type="ECO:0000256" key="3">
    <source>
        <dbReference type="ARBA" id="ARBA00022475"/>
    </source>
</evidence>
<dbReference type="InterPro" id="IPR000160">
    <property type="entry name" value="GGDEF_dom"/>
</dbReference>
<dbReference type="PANTHER" id="PTHR45138">
    <property type="entry name" value="REGULATORY COMPONENTS OF SENSORY TRANSDUCTION SYSTEM"/>
    <property type="match status" value="1"/>
</dbReference>
<name>A0A2A4B3H6_9SPHN</name>
<keyword evidence="5 8" id="KW-1133">Transmembrane helix</keyword>
<dbReference type="PROSITE" id="PS50887">
    <property type="entry name" value="GGDEF"/>
    <property type="match status" value="1"/>
</dbReference>
<feature type="transmembrane region" description="Helical" evidence="8">
    <location>
        <begin position="15"/>
        <end position="34"/>
    </location>
</feature>
<comment type="subcellular location">
    <subcellularLocation>
        <location evidence="1">Cell membrane</location>
        <topology evidence="1">Multi-pass membrane protein</topology>
    </subcellularLocation>
</comment>
<evidence type="ECO:0000259" key="9">
    <source>
        <dbReference type="PROSITE" id="PS50112"/>
    </source>
</evidence>
<keyword evidence="12" id="KW-1185">Reference proteome</keyword>